<dbReference type="EMBL" id="JACAZE010000026">
    <property type="protein sequence ID" value="KAF7290322.1"/>
    <property type="molecule type" value="Genomic_DNA"/>
</dbReference>
<feature type="domain" description="F-box" evidence="1">
    <location>
        <begin position="12"/>
        <end position="66"/>
    </location>
</feature>
<sequence length="352" mass="39446">MADVVALAGVMRLPPELLSEIFVSYSTLEEVWPMHGLRSPLALGLVCTHWRSVAISTSQLWTSLHISCADRCPDDIEALLALWLARSGAAPLSFCFQSAFLSTSGYLDLGDDGYDGRWTKSILDEALFNAVLAHSERWSSAIIATPLSYFARVGERALPLLESIDIRSTQDAKRHEQFMNITAATAPQLHHMSFSIRVAVESVELPWAQLTHLAAYLLPEEVHDVFRLAPNLIVFDGEIFQTIAPLPSRSLHMPCLRTLRLCSHPSARYPWLRFLLYDALTLPALEILRVSYEPIQIGSVELEFILDLLLRSECTLTELLFVNAGYLQEEAEEVFGSSPYANVIRFQDSIEQ</sequence>
<keyword evidence="3" id="KW-1185">Reference proteome</keyword>
<reference evidence="2" key="1">
    <citation type="submission" date="2020-05" db="EMBL/GenBank/DDBJ databases">
        <title>Mycena genomes resolve the evolution of fungal bioluminescence.</title>
        <authorList>
            <person name="Tsai I.J."/>
        </authorList>
    </citation>
    <scope>NUCLEOTIDE SEQUENCE</scope>
    <source>
        <strain evidence="2">110903Hualien_Pintung</strain>
    </source>
</reference>
<dbReference type="Pfam" id="PF12937">
    <property type="entry name" value="F-box-like"/>
    <property type="match status" value="1"/>
</dbReference>
<name>A0A8H6S1V5_MYCCL</name>
<organism evidence="2 3">
    <name type="scientific">Mycena chlorophos</name>
    <name type="common">Agaric fungus</name>
    <name type="synonym">Agaricus chlorophos</name>
    <dbReference type="NCBI Taxonomy" id="658473"/>
    <lineage>
        <taxon>Eukaryota</taxon>
        <taxon>Fungi</taxon>
        <taxon>Dikarya</taxon>
        <taxon>Basidiomycota</taxon>
        <taxon>Agaricomycotina</taxon>
        <taxon>Agaricomycetes</taxon>
        <taxon>Agaricomycetidae</taxon>
        <taxon>Agaricales</taxon>
        <taxon>Marasmiineae</taxon>
        <taxon>Mycenaceae</taxon>
        <taxon>Mycena</taxon>
    </lineage>
</organism>
<protein>
    <recommendedName>
        <fullName evidence="1">F-box domain-containing protein</fullName>
    </recommendedName>
</protein>
<dbReference type="OrthoDB" id="2269034at2759"/>
<evidence type="ECO:0000313" key="2">
    <source>
        <dbReference type="EMBL" id="KAF7290322.1"/>
    </source>
</evidence>
<proteinExistence type="predicted"/>
<dbReference type="InterPro" id="IPR001810">
    <property type="entry name" value="F-box_dom"/>
</dbReference>
<gene>
    <name evidence="2" type="ORF">HMN09_01290200</name>
</gene>
<evidence type="ECO:0000313" key="3">
    <source>
        <dbReference type="Proteomes" id="UP000613580"/>
    </source>
</evidence>
<dbReference type="AlphaFoldDB" id="A0A8H6S1V5"/>
<comment type="caution">
    <text evidence="2">The sequence shown here is derived from an EMBL/GenBank/DDBJ whole genome shotgun (WGS) entry which is preliminary data.</text>
</comment>
<accession>A0A8H6S1V5</accession>
<dbReference type="Proteomes" id="UP000613580">
    <property type="component" value="Unassembled WGS sequence"/>
</dbReference>
<dbReference type="Gene3D" id="1.20.1280.50">
    <property type="match status" value="1"/>
</dbReference>
<evidence type="ECO:0000259" key="1">
    <source>
        <dbReference type="Pfam" id="PF12937"/>
    </source>
</evidence>